<evidence type="ECO:0000259" key="4">
    <source>
        <dbReference type="PROSITE" id="PS50995"/>
    </source>
</evidence>
<keyword evidence="2" id="KW-0238">DNA-binding</keyword>
<evidence type="ECO:0000313" key="5">
    <source>
        <dbReference type="EMBL" id="SMC35313.1"/>
    </source>
</evidence>
<dbReference type="InterPro" id="IPR000835">
    <property type="entry name" value="HTH_MarR-typ"/>
</dbReference>
<dbReference type="PANTHER" id="PTHR42756">
    <property type="entry name" value="TRANSCRIPTIONAL REGULATOR, MARR"/>
    <property type="match status" value="1"/>
</dbReference>
<evidence type="ECO:0000256" key="2">
    <source>
        <dbReference type="ARBA" id="ARBA00023125"/>
    </source>
</evidence>
<dbReference type="Pfam" id="PF01047">
    <property type="entry name" value="MarR"/>
    <property type="match status" value="1"/>
</dbReference>
<keyword evidence="1" id="KW-0805">Transcription regulation</keyword>
<reference evidence="5 6" key="1">
    <citation type="submission" date="2017-04" db="EMBL/GenBank/DDBJ databases">
        <authorList>
            <person name="Afonso C.L."/>
            <person name="Miller P.J."/>
            <person name="Scott M.A."/>
            <person name="Spackman E."/>
            <person name="Goraichik I."/>
            <person name="Dimitrov K.M."/>
            <person name="Suarez D.L."/>
            <person name="Swayne D.E."/>
        </authorList>
    </citation>
    <scope>NUCLEOTIDE SEQUENCE [LARGE SCALE GENOMIC DNA]</scope>
    <source>
        <strain evidence="5 6">DSM 5090</strain>
    </source>
</reference>
<dbReference type="PRINTS" id="PR00598">
    <property type="entry name" value="HTHMARR"/>
</dbReference>
<dbReference type="AlphaFoldDB" id="A0A1W1YGN8"/>
<dbReference type="EMBL" id="FWXI01000001">
    <property type="protein sequence ID" value="SMC35313.1"/>
    <property type="molecule type" value="Genomic_DNA"/>
</dbReference>
<dbReference type="Gene3D" id="1.10.10.10">
    <property type="entry name" value="Winged helix-like DNA-binding domain superfamily/Winged helix DNA-binding domain"/>
    <property type="match status" value="1"/>
</dbReference>
<accession>A0A1W1YGN8</accession>
<organism evidence="5 6">
    <name type="scientific">Sporomusa malonica</name>
    <dbReference type="NCBI Taxonomy" id="112901"/>
    <lineage>
        <taxon>Bacteria</taxon>
        <taxon>Bacillati</taxon>
        <taxon>Bacillota</taxon>
        <taxon>Negativicutes</taxon>
        <taxon>Selenomonadales</taxon>
        <taxon>Sporomusaceae</taxon>
        <taxon>Sporomusa</taxon>
    </lineage>
</organism>
<evidence type="ECO:0000256" key="3">
    <source>
        <dbReference type="ARBA" id="ARBA00023163"/>
    </source>
</evidence>
<dbReference type="PANTHER" id="PTHR42756:SF1">
    <property type="entry name" value="TRANSCRIPTIONAL REPRESSOR OF EMRAB OPERON"/>
    <property type="match status" value="1"/>
</dbReference>
<dbReference type="GO" id="GO:0003677">
    <property type="term" value="F:DNA binding"/>
    <property type="evidence" value="ECO:0007669"/>
    <property type="project" value="UniProtKB-KW"/>
</dbReference>
<dbReference type="SMART" id="SM00347">
    <property type="entry name" value="HTH_MARR"/>
    <property type="match status" value="1"/>
</dbReference>
<feature type="domain" description="HTH marR-type" evidence="4">
    <location>
        <begin position="15"/>
        <end position="147"/>
    </location>
</feature>
<sequence length="150" mass="16936">MNTLNSNKTGGYDIEESLGFLLSKCHQRAFQIFREKLSSHNLTPPQFSMLAFLWKKDEQSQIQLGTAMEMDRTTISGIIDRLENQGLVNRAPHPEDRRVFMISLTEAGRRLEHSVSCLSLKANTEIASNLSAQEKESLVILLKKMRGGSQ</sequence>
<name>A0A1W1YGN8_9FIRM</name>
<dbReference type="InterPro" id="IPR036388">
    <property type="entry name" value="WH-like_DNA-bd_sf"/>
</dbReference>
<dbReference type="InterPro" id="IPR036390">
    <property type="entry name" value="WH_DNA-bd_sf"/>
</dbReference>
<keyword evidence="6" id="KW-1185">Reference proteome</keyword>
<dbReference type="Proteomes" id="UP000192738">
    <property type="component" value="Unassembled WGS sequence"/>
</dbReference>
<protein>
    <submittedName>
        <fullName evidence="5">Transcriptional regulator, MarR family</fullName>
    </submittedName>
</protein>
<dbReference type="SUPFAM" id="SSF46785">
    <property type="entry name" value="Winged helix' DNA-binding domain"/>
    <property type="match status" value="1"/>
</dbReference>
<gene>
    <name evidence="5" type="ORF">SAMN04488500_101354</name>
</gene>
<dbReference type="PROSITE" id="PS01117">
    <property type="entry name" value="HTH_MARR_1"/>
    <property type="match status" value="1"/>
</dbReference>
<keyword evidence="3" id="KW-0804">Transcription</keyword>
<dbReference type="InterPro" id="IPR023187">
    <property type="entry name" value="Tscrpt_reg_MarR-type_CS"/>
</dbReference>
<proteinExistence type="predicted"/>
<dbReference type="GO" id="GO:0003700">
    <property type="term" value="F:DNA-binding transcription factor activity"/>
    <property type="evidence" value="ECO:0007669"/>
    <property type="project" value="InterPro"/>
</dbReference>
<evidence type="ECO:0000313" key="6">
    <source>
        <dbReference type="Proteomes" id="UP000192738"/>
    </source>
</evidence>
<dbReference type="STRING" id="112901.SAMN04488500_101354"/>
<dbReference type="PROSITE" id="PS50995">
    <property type="entry name" value="HTH_MARR_2"/>
    <property type="match status" value="1"/>
</dbReference>
<dbReference type="RefSeq" id="WP_217805849.1">
    <property type="nucleotide sequence ID" value="NZ_CP155572.1"/>
</dbReference>
<evidence type="ECO:0000256" key="1">
    <source>
        <dbReference type="ARBA" id="ARBA00023015"/>
    </source>
</evidence>